<keyword evidence="3" id="KW-1185">Reference proteome</keyword>
<evidence type="ECO:0000313" key="3">
    <source>
        <dbReference type="Proteomes" id="UP000067523"/>
    </source>
</evidence>
<organism evidence="2 3">
    <name type="scientific">Enterococcus rotai</name>
    <dbReference type="NCBI Taxonomy" id="118060"/>
    <lineage>
        <taxon>Bacteria</taxon>
        <taxon>Bacillati</taxon>
        <taxon>Bacillota</taxon>
        <taxon>Bacilli</taxon>
        <taxon>Lactobacillales</taxon>
        <taxon>Enterococcaceae</taxon>
        <taxon>Enterococcus</taxon>
    </lineage>
</organism>
<sequence length="122" mass="14267">METPLIPQWLEYKKKQSMVEKNLEEMLKKNSHLTTSEYYALYQLKQNGCHMRLNDLGSYLCLSQSALSRLINRLEDRTPNVIQRKICSDDKRGVYIDLTDDGAKLLASIEYKVEAILKEHFI</sequence>
<dbReference type="InterPro" id="IPR000835">
    <property type="entry name" value="HTH_MarR-typ"/>
</dbReference>
<dbReference type="PANTHER" id="PTHR33164">
    <property type="entry name" value="TRANSCRIPTIONAL REGULATOR, MARR FAMILY"/>
    <property type="match status" value="1"/>
</dbReference>
<dbReference type="InterPro" id="IPR036388">
    <property type="entry name" value="WH-like_DNA-bd_sf"/>
</dbReference>
<gene>
    <name evidence="2" type="ORF">ATZ35_07280</name>
</gene>
<dbReference type="EMBL" id="CP013655">
    <property type="protein sequence ID" value="ALS36969.1"/>
    <property type="molecule type" value="Genomic_DNA"/>
</dbReference>
<dbReference type="InterPro" id="IPR039422">
    <property type="entry name" value="MarR/SlyA-like"/>
</dbReference>
<dbReference type="PANTHER" id="PTHR33164:SF99">
    <property type="entry name" value="MARR FAMILY REGULATORY PROTEIN"/>
    <property type="match status" value="1"/>
</dbReference>
<accession>A0A0U2WTP7</accession>
<evidence type="ECO:0000313" key="2">
    <source>
        <dbReference type="EMBL" id="ALS36969.1"/>
    </source>
</evidence>
<dbReference type="KEGG" id="erx:ATZ35_07280"/>
<evidence type="ECO:0000259" key="1">
    <source>
        <dbReference type="PROSITE" id="PS50995"/>
    </source>
</evidence>
<dbReference type="STRING" id="118060.ATZ35_07280"/>
<dbReference type="AlphaFoldDB" id="A0A0U2WTP7"/>
<dbReference type="Proteomes" id="UP000067523">
    <property type="component" value="Chromosome"/>
</dbReference>
<name>A0A0U2WTP7_9ENTE</name>
<dbReference type="SMART" id="SM00347">
    <property type="entry name" value="HTH_MARR"/>
    <property type="match status" value="1"/>
</dbReference>
<protein>
    <recommendedName>
        <fullName evidence="1">HTH marR-type domain-containing protein</fullName>
    </recommendedName>
</protein>
<dbReference type="RefSeq" id="WP_208930174.1">
    <property type="nucleotide sequence ID" value="NZ_CP013655.1"/>
</dbReference>
<dbReference type="SUPFAM" id="SSF46785">
    <property type="entry name" value="Winged helix' DNA-binding domain"/>
    <property type="match status" value="1"/>
</dbReference>
<dbReference type="GO" id="GO:0003700">
    <property type="term" value="F:DNA-binding transcription factor activity"/>
    <property type="evidence" value="ECO:0007669"/>
    <property type="project" value="InterPro"/>
</dbReference>
<dbReference type="GO" id="GO:0006950">
    <property type="term" value="P:response to stress"/>
    <property type="evidence" value="ECO:0007669"/>
    <property type="project" value="TreeGrafter"/>
</dbReference>
<dbReference type="PROSITE" id="PS50995">
    <property type="entry name" value="HTH_MARR_2"/>
    <property type="match status" value="1"/>
</dbReference>
<dbReference type="Pfam" id="PF01047">
    <property type="entry name" value="MarR"/>
    <property type="match status" value="1"/>
</dbReference>
<dbReference type="Gene3D" id="1.10.10.10">
    <property type="entry name" value="Winged helix-like DNA-binding domain superfamily/Winged helix DNA-binding domain"/>
    <property type="match status" value="1"/>
</dbReference>
<proteinExistence type="predicted"/>
<reference evidence="3" key="1">
    <citation type="submission" date="2015-12" db="EMBL/GenBank/DDBJ databases">
        <authorList>
            <person name="Lauer A."/>
            <person name="Humrighouse B."/>
            <person name="Loparev V."/>
            <person name="Shewmaker P.L."/>
            <person name="Whitney A.M."/>
            <person name="McLaughlin R.W."/>
        </authorList>
    </citation>
    <scope>NUCLEOTIDE SEQUENCE [LARGE SCALE GENOMIC DNA]</scope>
    <source>
        <strain evidence="3">LMG 26678</strain>
    </source>
</reference>
<feature type="domain" description="HTH marR-type" evidence="1">
    <location>
        <begin position="1"/>
        <end position="122"/>
    </location>
</feature>
<dbReference type="InterPro" id="IPR036390">
    <property type="entry name" value="WH_DNA-bd_sf"/>
</dbReference>